<dbReference type="GeneID" id="4837957"/>
<evidence type="ECO:0000313" key="2">
    <source>
        <dbReference type="EMBL" id="ABN65927.2"/>
    </source>
</evidence>
<dbReference type="RefSeq" id="XP_001383956.2">
    <property type="nucleotide sequence ID" value="XM_001383919.1"/>
</dbReference>
<proteinExistence type="predicted"/>
<dbReference type="eggNOG" id="KOG4775">
    <property type="taxonomic scope" value="Eukaryota"/>
</dbReference>
<dbReference type="FunCoup" id="A3LSM3">
    <property type="interactions" value="171"/>
</dbReference>
<evidence type="ECO:0000259" key="1">
    <source>
        <dbReference type="Pfam" id="PF08457"/>
    </source>
</evidence>
<dbReference type="EMBL" id="CP000497">
    <property type="protein sequence ID" value="ABN65927.2"/>
    <property type="molecule type" value="Genomic_DNA"/>
</dbReference>
<dbReference type="InParanoid" id="A3LSM3"/>
<dbReference type="HOGENOM" id="CLU_261453_0_0_1"/>
<dbReference type="OrthoDB" id="4070448at2759"/>
<protein>
    <recommendedName>
        <fullName evidence="1">Sfi1 spindle body domain-containing protein</fullName>
    </recommendedName>
</protein>
<organism evidence="2 3">
    <name type="scientific">Scheffersomyces stipitis (strain ATCC 58785 / CBS 6054 / NBRC 10063 / NRRL Y-11545)</name>
    <name type="common">Yeast</name>
    <name type="synonym">Pichia stipitis</name>
    <dbReference type="NCBI Taxonomy" id="322104"/>
    <lineage>
        <taxon>Eukaryota</taxon>
        <taxon>Fungi</taxon>
        <taxon>Dikarya</taxon>
        <taxon>Ascomycota</taxon>
        <taxon>Saccharomycotina</taxon>
        <taxon>Pichiomycetes</taxon>
        <taxon>Debaryomycetaceae</taxon>
        <taxon>Scheffersomyces</taxon>
    </lineage>
</organism>
<accession>A3LSM3</accession>
<dbReference type="STRING" id="322104.A3LSM3"/>
<dbReference type="KEGG" id="pic:PICST_31101"/>
<dbReference type="Pfam" id="PF08457">
    <property type="entry name" value="Sfi1"/>
    <property type="match status" value="1"/>
</dbReference>
<name>A3LSM3_PICST</name>
<dbReference type="OMA" id="KRNEQSC"/>
<dbReference type="InterPro" id="IPR013665">
    <property type="entry name" value="Sfi1_dom"/>
</dbReference>
<sequence>MSISSLKDLLHTTLRELHALHSYSALPNAYNYESRLQQTITDVFHLLDYDSDKICTSFDIRVSSSVSNIGSISMLAYTNRHLRNETSSLSFINVLDYVRRYNVQDNPSESNALDQLVRLLVLSEDRRPTRIKDSYSAVIVEFSHLVEQLISLNSDCEAQLASYLCNCYLYDLKYFNDLQHKLDVNLNNDDTEQLVNILDEYVNHSQDEKLQGQDENDSIFIYDDSDIAPLGFSCTDSNLQWAYHTFLNVLASKENPRRHVKQYVKVMINLCKKHSGIAYFGINSTAYRQSKFAAFRQFFSSLLPAEFQIINERAIAAVEKTFADHPQSSNDSQQSSETTRAVQTENEAVASVDFLQPFAKEDRLKLYRNLDHIIPLLNEFNLSFDSSYPAILKYYMIVAYDELPTLVVPYDFEYMEQVVAVVNRIVDFENEDDDSNAVSIKDNVLKLNTLHHYLSPKNIMNQPATLLMRISVLEFSKRMQSKKIVLECWRDRYYSLSQLDSLMHKHQSKFEDRLSERYLRSWYGKGLKYYRLDQEAETYYLQSIVDKHFYNWKMTMNTSIQNDYAADIYFQRKFFKIFQGRLIRVHEALLTKLATEKRETYQTYFRKFQKRHQRAEELIKISIAKNDEFVRINSSMILRHFFQQWHSRVNEINMSESSPDNLLGLGTKLKKLGAIEQMFILKLHWKTWKRKHDLQRRFNSVKVANDMILLKFIIRDTWLKETRLSLTGKEVLNEKYRTLKLLYFHFWIEQVRNAGSMFSFKREKLLKRYFSKWKNERLDHHSLRIYAGKRNTSILKSYFVHWNRVYNLSLFQSKSQDLLKRRMFVSWHQKWITNKISQTNSSKLTEQRLLQTVLSRWRQRIGVNSKLNEKADEFVKLKFWKVYTGRRNRSSCQLLEAELFNNKLSFQNCFLLRAGFTFWKESWRRNFDEKSQRKIQMFQDTTIIPHLKRRMIVCWVSKYNKQLEVNKILESRLDESYSIGPLVQRAFDSWSSNLISKQNLFQDADDLNRKLLLKKSMIIWYNEYLNKTVYLDEVANEFYDNREFEKIRSILSNWSMKYIKTIKRNEQSCDLFIQRWENVHLKTILDLWIYKMREMKMDISSQEVSSFDLSNSSFISTSSPLAKRSFPRSSPVKKDAAESYFNTPLKMQFSKSTVLTPSRISPTKLQETTQRLKNEKIDAYRKHFGRAKGSSPKTSPNRNRSYVTSRSFISAEDSILDSSKIMSRSRYSRILPPDPPIFSSGTEVEVYSDQSSSEETQKVTVETAKQLRRITPIMFPTDNDLPIFSPESRLKARLSQHLGNI</sequence>
<keyword evidence="3" id="KW-1185">Reference proteome</keyword>
<evidence type="ECO:0000313" key="3">
    <source>
        <dbReference type="Proteomes" id="UP000002258"/>
    </source>
</evidence>
<dbReference type="Proteomes" id="UP000002258">
    <property type="component" value="Chromosome 3"/>
</dbReference>
<reference evidence="2 3" key="1">
    <citation type="journal article" date="2007" name="Nat. Biotechnol.">
        <title>Genome sequence of the lignocellulose-bioconverting and xylose-fermenting yeast Pichia stipitis.</title>
        <authorList>
            <person name="Jeffries T.W."/>
            <person name="Grigoriev I.V."/>
            <person name="Grimwood J."/>
            <person name="Laplaza J.M."/>
            <person name="Aerts A."/>
            <person name="Salamov A."/>
            <person name="Schmutz J."/>
            <person name="Lindquist E."/>
            <person name="Dehal P."/>
            <person name="Shapiro H."/>
            <person name="Jin Y.S."/>
            <person name="Passoth V."/>
            <person name="Richardson P.M."/>
        </authorList>
    </citation>
    <scope>NUCLEOTIDE SEQUENCE [LARGE SCALE GENOMIC DNA]</scope>
    <source>
        <strain evidence="3">ATCC 58785 / CBS 6054 / NBRC 10063 / NRRL Y-11545</strain>
    </source>
</reference>
<feature type="domain" description="Sfi1 spindle body" evidence="1">
    <location>
        <begin position="716"/>
        <end position="1092"/>
    </location>
</feature>
<gene>
    <name evidence="2" type="ORF">PICST_31101</name>
</gene>